<dbReference type="KEGG" id="fox:FOXG_06769"/>
<dbReference type="VEuPathDB" id="FungiDB:FOXG_07331"/>
<dbReference type="RefSeq" id="XP_018257002.1">
    <property type="nucleotide sequence ID" value="XM_018396393.1"/>
</dbReference>
<dbReference type="VEuPathDB" id="FungiDB:FOXG_16357"/>
<reference evidence="5" key="1">
    <citation type="submission" date="2007-04" db="EMBL/GenBank/DDBJ databases">
        <authorList>
            <consortium name="The Broad Institute Genome Sequencing Platform"/>
            <person name="Birren B."/>
            <person name="Lander E."/>
            <person name="Galagan J."/>
            <person name="Nusbaum C."/>
            <person name="Devon K."/>
            <person name="Ma L.-J."/>
            <person name="Jaffe D."/>
            <person name="Butler J."/>
            <person name="Alvarez P."/>
            <person name="Gnerre S."/>
            <person name="Grabherr M."/>
            <person name="Kleber M."/>
            <person name="Mauceli E."/>
            <person name="Brockman W."/>
            <person name="MacCallum I.A."/>
            <person name="Young S."/>
            <person name="LaButti K."/>
            <person name="DeCaprio D."/>
            <person name="Crawford M."/>
            <person name="Koehrsen M."/>
            <person name="Engels R."/>
            <person name="Montgomery P."/>
            <person name="Pearson M."/>
            <person name="Howarth C."/>
            <person name="Larson L."/>
            <person name="White J."/>
            <person name="O'Leary S."/>
            <person name="Kodira C."/>
            <person name="Zeng Q."/>
            <person name="Yandava C."/>
            <person name="Alvarado L."/>
            <person name="Kistler C."/>
            <person name="Shim W.-B."/>
            <person name="Kang S."/>
            <person name="Woloshuk C."/>
        </authorList>
    </citation>
    <scope>NUCLEOTIDE SEQUENCE</scope>
    <source>
        <strain evidence="5">4287</strain>
    </source>
</reference>
<proteinExistence type="predicted"/>
<evidence type="ECO:0000313" key="6">
    <source>
        <dbReference type="Proteomes" id="UP000009097"/>
    </source>
</evidence>
<dbReference type="CDD" id="cd14688">
    <property type="entry name" value="bZIP_YAP"/>
    <property type="match status" value="1"/>
</dbReference>
<dbReference type="RefSeq" id="XP_018242777.1">
    <property type="nucleotide sequence ID" value="XM_018385425.1"/>
</dbReference>
<dbReference type="OrthoDB" id="3535998at2759"/>
<gene>
    <name evidence="3" type="ORF">FOXG_06769</name>
    <name evidence="4" type="ORF">FOXG_07331</name>
    <name evidence="5" type="ORF">FOXG_16357</name>
</gene>
<dbReference type="AlphaFoldDB" id="A0A0J9WV58"/>
<evidence type="ECO:0000256" key="1">
    <source>
        <dbReference type="SAM" id="Coils"/>
    </source>
</evidence>
<sequence>MDVRRIVVSMNKANQSRTTYPYHKLLIQHHSGTRSVSTLTPAQRARKRANDREAQRVIRARTKEHIERLESELAVLKSKESRDQIVQGLLRRNKAIEKELIRLEQIMRMSITSSSYSAPGLTLRQLSLPEELLTPSVYDGNLSTDSDAIDSPRGSPFSGDYNSLPDYSQQYVPLSNNCESLASTVSCPIPSSVSTPSSSADYSAGYIPTSAPTSVLPSNDTSSSSLSAVCDKGVVKMEYDEVGHHGTIAQELPLPDMRHGEEVSHVQYPDDGFRLSDPPLHPGTPYSHAYMPHQQQQQSAWNLYPMYYPQPHSSVH</sequence>
<accession>A0A0J9WV58</accession>
<dbReference type="Proteomes" id="UP000009097">
    <property type="component" value="Unassembled WGS sequence"/>
</dbReference>
<dbReference type="VEuPathDB" id="FungiDB:FOXG_06769"/>
<dbReference type="EMBL" id="DS231704">
    <property type="protein sequence ID" value="KNB06658.1"/>
    <property type="molecule type" value="Genomic_DNA"/>
</dbReference>
<keyword evidence="1" id="KW-0175">Coiled coil</keyword>
<dbReference type="GeneID" id="28948588"/>
<feature type="region of interest" description="Disordered" evidence="2">
    <location>
        <begin position="143"/>
        <end position="162"/>
    </location>
</feature>
<dbReference type="RefSeq" id="XP_018244703.1">
    <property type="nucleotide sequence ID" value="XM_018385926.1"/>
</dbReference>
<evidence type="ECO:0000313" key="3">
    <source>
        <dbReference type="EMBL" id="KNB04732.1"/>
    </source>
</evidence>
<evidence type="ECO:0000256" key="2">
    <source>
        <dbReference type="SAM" id="MobiDB-lite"/>
    </source>
</evidence>
<organism evidence="5 6">
    <name type="scientific">Fusarium oxysporum f. sp. lycopersici (strain 4287 / CBS 123668 / FGSC 9935 / NRRL 34936)</name>
    <name type="common">Fusarium vascular wilt of tomato</name>
    <dbReference type="NCBI Taxonomy" id="426428"/>
    <lineage>
        <taxon>Eukaryota</taxon>
        <taxon>Fungi</taxon>
        <taxon>Dikarya</taxon>
        <taxon>Ascomycota</taxon>
        <taxon>Pezizomycotina</taxon>
        <taxon>Sordariomycetes</taxon>
        <taxon>Hypocreomycetidae</taxon>
        <taxon>Hypocreales</taxon>
        <taxon>Nectriaceae</taxon>
        <taxon>Fusarium</taxon>
        <taxon>Fusarium oxysporum species complex</taxon>
    </lineage>
</organism>
<dbReference type="KEGG" id="fox:FOXG_16357"/>
<reference evidence="5" key="2">
    <citation type="journal article" date="2010" name="Nature">
        <title>Comparative genomics reveals mobile pathogenicity chromosomes in Fusarium.</title>
        <authorList>
            <person name="Ma L.J."/>
            <person name="van der Does H.C."/>
            <person name="Borkovich K.A."/>
            <person name="Coleman J.J."/>
            <person name="Daboussi M.J."/>
            <person name="Di Pietro A."/>
            <person name="Dufresne M."/>
            <person name="Freitag M."/>
            <person name="Grabherr M."/>
            <person name="Henrissat B."/>
            <person name="Houterman P.M."/>
            <person name="Kang S."/>
            <person name="Shim W.B."/>
            <person name="Woloshuk C."/>
            <person name="Xie X."/>
            <person name="Xu J.R."/>
            <person name="Antoniw J."/>
            <person name="Baker S.E."/>
            <person name="Bluhm B.H."/>
            <person name="Breakspear A."/>
            <person name="Brown D.W."/>
            <person name="Butchko R.A."/>
            <person name="Chapman S."/>
            <person name="Coulson R."/>
            <person name="Coutinho P.M."/>
            <person name="Danchin E.G."/>
            <person name="Diener A."/>
            <person name="Gale L.R."/>
            <person name="Gardiner D.M."/>
            <person name="Goff S."/>
            <person name="Hammond-Kosack K.E."/>
            <person name="Hilburn K."/>
            <person name="Hua-Van A."/>
            <person name="Jonkers W."/>
            <person name="Kazan K."/>
            <person name="Kodira C.D."/>
            <person name="Koehrsen M."/>
            <person name="Kumar L."/>
            <person name="Lee Y.H."/>
            <person name="Li L."/>
            <person name="Manners J.M."/>
            <person name="Miranda-Saavedra D."/>
            <person name="Mukherjee M."/>
            <person name="Park G."/>
            <person name="Park J."/>
            <person name="Park S.Y."/>
            <person name="Proctor R.H."/>
            <person name="Regev A."/>
            <person name="Ruiz-Roldan M.C."/>
            <person name="Sain D."/>
            <person name="Sakthikumar S."/>
            <person name="Sykes S."/>
            <person name="Schwartz D.C."/>
            <person name="Turgeon B.G."/>
            <person name="Wapinski I."/>
            <person name="Yoder O."/>
            <person name="Young S."/>
            <person name="Zeng Q."/>
            <person name="Zhou S."/>
            <person name="Galagan J."/>
            <person name="Cuomo C.A."/>
            <person name="Kistler H.C."/>
            <person name="Rep M."/>
        </authorList>
    </citation>
    <scope>NUCLEOTIDE SEQUENCE [LARGE SCALE GENOMIC DNA]</scope>
    <source>
        <strain evidence="5">4287</strain>
    </source>
</reference>
<dbReference type="GeneID" id="28957245"/>
<dbReference type="PANTHER" id="PTHR37012">
    <property type="entry name" value="B-ZIP TRANSCRIPTION FACTOR (EUROFUNG)-RELATED"/>
    <property type="match status" value="1"/>
</dbReference>
<protein>
    <recommendedName>
        <fullName evidence="7">BZIP domain-containing protein</fullName>
    </recommendedName>
</protein>
<dbReference type="EMBL" id="DS231702">
    <property type="protein sequence ID" value="KNB04732.1"/>
    <property type="molecule type" value="Genomic_DNA"/>
</dbReference>
<evidence type="ECO:0000313" key="5">
    <source>
        <dbReference type="EMBL" id="KNB18957.1"/>
    </source>
</evidence>
<dbReference type="GeneID" id="28949034"/>
<evidence type="ECO:0008006" key="7">
    <source>
        <dbReference type="Google" id="ProtNLM"/>
    </source>
</evidence>
<evidence type="ECO:0000313" key="4">
    <source>
        <dbReference type="EMBL" id="KNB06658.1"/>
    </source>
</evidence>
<dbReference type="EMBL" id="DS231729">
    <property type="protein sequence ID" value="KNB18957.1"/>
    <property type="molecule type" value="Genomic_DNA"/>
</dbReference>
<name>A0A0J9WV58_FUSO4</name>
<dbReference type="KEGG" id="fox:FOXG_07331"/>
<feature type="coiled-coil region" evidence="1">
    <location>
        <begin position="59"/>
        <end position="106"/>
    </location>
</feature>